<dbReference type="Gene3D" id="2.60.40.10">
    <property type="entry name" value="Immunoglobulins"/>
    <property type="match status" value="1"/>
</dbReference>
<protein>
    <recommendedName>
        <fullName evidence="1">Ig-like domain-containing protein</fullName>
    </recommendedName>
</protein>
<dbReference type="InterPro" id="IPR013783">
    <property type="entry name" value="Ig-like_fold"/>
</dbReference>
<dbReference type="InterPro" id="IPR007110">
    <property type="entry name" value="Ig-like_dom"/>
</dbReference>
<name>A0AAV6U476_9ARAC</name>
<dbReference type="SMART" id="SM00408">
    <property type="entry name" value="IGc2"/>
    <property type="match status" value="1"/>
</dbReference>
<dbReference type="AlphaFoldDB" id="A0AAV6U476"/>
<dbReference type="Pfam" id="PF07679">
    <property type="entry name" value="I-set"/>
    <property type="match status" value="1"/>
</dbReference>
<dbReference type="InterPro" id="IPR003599">
    <property type="entry name" value="Ig_sub"/>
</dbReference>
<keyword evidence="3" id="KW-1185">Reference proteome</keyword>
<dbReference type="SMART" id="SM00409">
    <property type="entry name" value="IG"/>
    <property type="match status" value="1"/>
</dbReference>
<dbReference type="InterPro" id="IPR003598">
    <property type="entry name" value="Ig_sub2"/>
</dbReference>
<dbReference type="SUPFAM" id="SSF48726">
    <property type="entry name" value="Immunoglobulin"/>
    <property type="match status" value="1"/>
</dbReference>
<organism evidence="2 3">
    <name type="scientific">Oedothorax gibbosus</name>
    <dbReference type="NCBI Taxonomy" id="931172"/>
    <lineage>
        <taxon>Eukaryota</taxon>
        <taxon>Metazoa</taxon>
        <taxon>Ecdysozoa</taxon>
        <taxon>Arthropoda</taxon>
        <taxon>Chelicerata</taxon>
        <taxon>Arachnida</taxon>
        <taxon>Araneae</taxon>
        <taxon>Araneomorphae</taxon>
        <taxon>Entelegynae</taxon>
        <taxon>Araneoidea</taxon>
        <taxon>Linyphiidae</taxon>
        <taxon>Erigoninae</taxon>
        <taxon>Oedothorax</taxon>
    </lineage>
</organism>
<evidence type="ECO:0000259" key="1">
    <source>
        <dbReference type="PROSITE" id="PS50835"/>
    </source>
</evidence>
<accession>A0AAV6U476</accession>
<dbReference type="PROSITE" id="PS50835">
    <property type="entry name" value="IG_LIKE"/>
    <property type="match status" value="1"/>
</dbReference>
<dbReference type="Proteomes" id="UP000827092">
    <property type="component" value="Unassembled WGS sequence"/>
</dbReference>
<comment type="caution">
    <text evidence="2">The sequence shown here is derived from an EMBL/GenBank/DDBJ whole genome shotgun (WGS) entry which is preliminary data.</text>
</comment>
<proteinExistence type="predicted"/>
<evidence type="ECO:0000313" key="2">
    <source>
        <dbReference type="EMBL" id="KAG8178768.1"/>
    </source>
</evidence>
<evidence type="ECO:0000313" key="3">
    <source>
        <dbReference type="Proteomes" id="UP000827092"/>
    </source>
</evidence>
<dbReference type="EMBL" id="JAFNEN010000668">
    <property type="protein sequence ID" value="KAG8178768.1"/>
    <property type="molecule type" value="Genomic_DNA"/>
</dbReference>
<dbReference type="InterPro" id="IPR036179">
    <property type="entry name" value="Ig-like_dom_sf"/>
</dbReference>
<reference evidence="2 3" key="1">
    <citation type="journal article" date="2022" name="Nat. Ecol. Evol.">
        <title>A masculinizing supergene underlies an exaggerated male reproductive morph in a spider.</title>
        <authorList>
            <person name="Hendrickx F."/>
            <person name="De Corte Z."/>
            <person name="Sonet G."/>
            <person name="Van Belleghem S.M."/>
            <person name="Kostlbacher S."/>
            <person name="Vangestel C."/>
        </authorList>
    </citation>
    <scope>NUCLEOTIDE SEQUENCE [LARGE SCALE GENOMIC DNA]</scope>
    <source>
        <strain evidence="2">W744_W776</strain>
    </source>
</reference>
<gene>
    <name evidence="2" type="ORF">JTE90_016633</name>
</gene>
<feature type="domain" description="Ig-like" evidence="1">
    <location>
        <begin position="32"/>
        <end position="138"/>
    </location>
</feature>
<dbReference type="InterPro" id="IPR013098">
    <property type="entry name" value="Ig_I-set"/>
</dbReference>
<sequence length="144" mass="16051">MFSPVNISGLMRLRHTTSMLVPVSLKMGIVDPLTSAMKVYDAAKVVSFPPQMRPILNRNFRLECKIQGFPVPRVYWLVDGIPVEEFSLNDTRFVVSDNADGLPDAVFHIRDVEWGDDHVVTCTAENADGADRTTTRLAVRGESC</sequence>